<sequence>MRKAPRLRLDELSREAMAEIASHLDMKSLLRLRLVSRHFSSLSHLPVMTLQWDVDTAKADASLALFIHRHCASPESPAIAAAHLLR</sequence>
<evidence type="ECO:0000313" key="2">
    <source>
        <dbReference type="EMBL" id="KAK9830720.1"/>
    </source>
</evidence>
<comment type="caution">
    <text evidence="2">The sequence shown here is derived from an EMBL/GenBank/DDBJ whole genome shotgun (WGS) entry which is preliminary data.</text>
</comment>
<accession>A0AAW1RAU2</accession>
<dbReference type="EMBL" id="JALJOS010000015">
    <property type="protein sequence ID" value="KAK9830720.1"/>
    <property type="molecule type" value="Genomic_DNA"/>
</dbReference>
<organism evidence="2 3">
    <name type="scientific">Apatococcus lobatus</name>
    <dbReference type="NCBI Taxonomy" id="904363"/>
    <lineage>
        <taxon>Eukaryota</taxon>
        <taxon>Viridiplantae</taxon>
        <taxon>Chlorophyta</taxon>
        <taxon>core chlorophytes</taxon>
        <taxon>Trebouxiophyceae</taxon>
        <taxon>Chlorellales</taxon>
        <taxon>Chlorellaceae</taxon>
        <taxon>Apatococcus</taxon>
    </lineage>
</organism>
<dbReference type="AlphaFoldDB" id="A0AAW1RAU2"/>
<gene>
    <name evidence="2" type="ORF">WJX74_004128</name>
</gene>
<keyword evidence="3" id="KW-1185">Reference proteome</keyword>
<name>A0AAW1RAU2_9CHLO</name>
<dbReference type="Pfam" id="PF00646">
    <property type="entry name" value="F-box"/>
    <property type="match status" value="1"/>
</dbReference>
<dbReference type="Gene3D" id="1.20.1280.50">
    <property type="match status" value="1"/>
</dbReference>
<reference evidence="2 3" key="1">
    <citation type="journal article" date="2024" name="Nat. Commun.">
        <title>Phylogenomics reveals the evolutionary origins of lichenization in chlorophyte algae.</title>
        <authorList>
            <person name="Puginier C."/>
            <person name="Libourel C."/>
            <person name="Otte J."/>
            <person name="Skaloud P."/>
            <person name="Haon M."/>
            <person name="Grisel S."/>
            <person name="Petersen M."/>
            <person name="Berrin J.G."/>
            <person name="Delaux P.M."/>
            <person name="Dal Grande F."/>
            <person name="Keller J."/>
        </authorList>
    </citation>
    <scope>NUCLEOTIDE SEQUENCE [LARGE SCALE GENOMIC DNA]</scope>
    <source>
        <strain evidence="2 3">SAG 2145</strain>
    </source>
</reference>
<protein>
    <recommendedName>
        <fullName evidence="1">F-box domain-containing protein</fullName>
    </recommendedName>
</protein>
<dbReference type="SUPFAM" id="SSF81383">
    <property type="entry name" value="F-box domain"/>
    <property type="match status" value="1"/>
</dbReference>
<proteinExistence type="predicted"/>
<evidence type="ECO:0000313" key="3">
    <source>
        <dbReference type="Proteomes" id="UP001438707"/>
    </source>
</evidence>
<evidence type="ECO:0000259" key="1">
    <source>
        <dbReference type="PROSITE" id="PS50181"/>
    </source>
</evidence>
<feature type="domain" description="F-box" evidence="1">
    <location>
        <begin position="6"/>
        <end position="42"/>
    </location>
</feature>
<dbReference type="Proteomes" id="UP001438707">
    <property type="component" value="Unassembled WGS sequence"/>
</dbReference>
<dbReference type="PROSITE" id="PS50181">
    <property type="entry name" value="FBOX"/>
    <property type="match status" value="1"/>
</dbReference>
<dbReference type="InterPro" id="IPR001810">
    <property type="entry name" value="F-box_dom"/>
</dbReference>
<dbReference type="InterPro" id="IPR036047">
    <property type="entry name" value="F-box-like_dom_sf"/>
</dbReference>